<dbReference type="OrthoDB" id="5702951at2"/>
<dbReference type="InterPro" id="IPR021326">
    <property type="entry name" value="DUF2931"/>
</dbReference>
<evidence type="ECO:0000256" key="1">
    <source>
        <dbReference type="SAM" id="Phobius"/>
    </source>
</evidence>
<proteinExistence type="predicted"/>
<sequence>MVLKATISAFVITLLGLLAMLLTQDADMNLAYAAFCVSPYFLLITLIYFHFNKLRKKLNVFDKPSIVFEGIYSFLFYFIFSTLLPVLLFFGTLGDEHEHKIYADLGGVISEMFPLILILSIFLSLFSSVTFVWGLRSWKALILTFLAYIFFSVIVSIFSTVGREIKEAEQERRDQADNLKEGRFEWAGAMSNPAGYPVQLYKGTFIFPKDEKYEFTFSEGNTVNYHAKWGAAGAETYKRMMSLPRAIDITWYSFSENAFYQYHDTIDYNKLLTLFKQSYIERRANSDVEEHYDKIIFGFAPEGRLVIWAAGTGYRQIEIGQYRAKKVSIDQKISDNKEMVHGDLFNQEWRNKVLTDTMIVPLAIQLAKKDQPVSDDYWDKIGAAYTWCPKFVIAPEIKKYDASFLYFNAERFAFDERTQNITFEKRGIPQHIYIKWYDENQNRCAVDFEFDEADIFKKFNAFFDRDKNIAAEMEITVDTQNGKGTAKLKNGEHQLLLMQTKIIAYGEKF</sequence>
<reference evidence="2 3" key="1">
    <citation type="submission" date="2018-04" db="EMBL/GenBank/DDBJ databases">
        <title>Sphingobacterium sp. M46 Genome.</title>
        <authorList>
            <person name="Cheng J."/>
            <person name="Li Y."/>
        </authorList>
    </citation>
    <scope>NUCLEOTIDE SEQUENCE [LARGE SCALE GENOMIC DNA]</scope>
    <source>
        <strain evidence="2 3">M46</strain>
    </source>
</reference>
<feature type="transmembrane region" description="Helical" evidence="1">
    <location>
        <begin position="112"/>
        <end position="134"/>
    </location>
</feature>
<accession>A0A363P0A5</accession>
<feature type="transmembrane region" description="Helical" evidence="1">
    <location>
        <begin position="30"/>
        <end position="51"/>
    </location>
</feature>
<keyword evidence="1" id="KW-0812">Transmembrane</keyword>
<feature type="transmembrane region" description="Helical" evidence="1">
    <location>
        <begin position="71"/>
        <end position="91"/>
    </location>
</feature>
<gene>
    <name evidence="2" type="ORF">DCO56_06115</name>
</gene>
<keyword evidence="3" id="KW-1185">Reference proteome</keyword>
<name>A0A363P0A5_9SPHI</name>
<dbReference type="Proteomes" id="UP000250831">
    <property type="component" value="Unassembled WGS sequence"/>
</dbReference>
<dbReference type="RefSeq" id="WP_108632804.1">
    <property type="nucleotide sequence ID" value="NZ_QCXX01000001.1"/>
</dbReference>
<evidence type="ECO:0000313" key="2">
    <source>
        <dbReference type="EMBL" id="PUV26512.1"/>
    </source>
</evidence>
<feature type="transmembrane region" description="Helical" evidence="1">
    <location>
        <begin position="140"/>
        <end position="162"/>
    </location>
</feature>
<evidence type="ECO:0008006" key="4">
    <source>
        <dbReference type="Google" id="ProtNLM"/>
    </source>
</evidence>
<keyword evidence="1" id="KW-1133">Transmembrane helix</keyword>
<feature type="transmembrane region" description="Helical" evidence="1">
    <location>
        <begin position="6"/>
        <end position="23"/>
    </location>
</feature>
<comment type="caution">
    <text evidence="2">The sequence shown here is derived from an EMBL/GenBank/DDBJ whole genome shotgun (WGS) entry which is preliminary data.</text>
</comment>
<dbReference type="AlphaFoldDB" id="A0A363P0A5"/>
<dbReference type="Pfam" id="PF11153">
    <property type="entry name" value="DUF2931"/>
    <property type="match status" value="1"/>
</dbReference>
<organism evidence="2 3">
    <name type="scientific">Sphingobacterium athyrii</name>
    <dbReference type="NCBI Taxonomy" id="2152717"/>
    <lineage>
        <taxon>Bacteria</taxon>
        <taxon>Pseudomonadati</taxon>
        <taxon>Bacteroidota</taxon>
        <taxon>Sphingobacteriia</taxon>
        <taxon>Sphingobacteriales</taxon>
        <taxon>Sphingobacteriaceae</taxon>
        <taxon>Sphingobacterium</taxon>
    </lineage>
</organism>
<protein>
    <recommendedName>
        <fullName evidence="4">DUF2931 domain-containing protein</fullName>
    </recommendedName>
</protein>
<keyword evidence="1" id="KW-0472">Membrane</keyword>
<dbReference type="EMBL" id="QCXX01000001">
    <property type="protein sequence ID" value="PUV26512.1"/>
    <property type="molecule type" value="Genomic_DNA"/>
</dbReference>
<evidence type="ECO:0000313" key="3">
    <source>
        <dbReference type="Proteomes" id="UP000250831"/>
    </source>
</evidence>